<sequence length="273" mass="31282">MALVKSVAQPQTRPPTFHGEQWTPRALFTIFAGFRASKDYAQLIDFLIGNFARHVKNKTFNFAGTGHLFHSLYAFVPNVSESVKERKQIRLQVDCVMRLFKNTTNDFKLYAELFNFIDAHGGAECPCMLLQQSKLNAVSHVDDLNCKPFDGKPPKFKKEPFDTILSKYSLNYRALCSKKREKCAMGAVKRQKKKMKRREFLNDRIIYLHKNNCGDDNNNAAAAAVDKDKILRGPSGASLRPCRHRFITVERQTRAGDEMVSFIQYCELCQMRA</sequence>
<gene>
    <name evidence="3" type="primary">lef-5</name>
    <name evidence="3" type="ORF">DijuNPV-ORF-63</name>
</gene>
<name>A0AAE6H2X7_9ABAC</name>
<dbReference type="KEGG" id="vg:80538215"/>
<protein>
    <submittedName>
        <fullName evidence="3">LEF-5</fullName>
    </submittedName>
</protein>
<feature type="domain" description="Baculoviridae late expression factor 5 N-terminal" evidence="1">
    <location>
        <begin position="26"/>
        <end position="180"/>
    </location>
</feature>
<evidence type="ECO:0000313" key="4">
    <source>
        <dbReference type="Proteomes" id="UP000831804"/>
    </source>
</evidence>
<dbReference type="Pfam" id="PF04838">
    <property type="entry name" value="Baculo_LEF5"/>
    <property type="match status" value="1"/>
</dbReference>
<feature type="domain" description="Baculoviridae late expression factor 5 C-terminal" evidence="2">
    <location>
        <begin position="236"/>
        <end position="271"/>
    </location>
</feature>
<proteinExistence type="predicted"/>
<dbReference type="EMBL" id="MK558262">
    <property type="protein sequence ID" value="QDL57034.1"/>
    <property type="molecule type" value="Genomic_DNA"/>
</dbReference>
<reference evidence="3" key="1">
    <citation type="journal article" date="2019" name="Viruses">
        <title>A Nymphalid-Infecting Group I Alphabaculovirus Isolated from the Major Passion Fruit Caterpillar Pest Dione juno juno (Lepidoptera: Nymphalidae).</title>
        <authorList>
            <person name="Ribeiro B.M."/>
            <person name="Dos Santos E.R."/>
            <person name="Trentin L.B."/>
            <person name="da Silva L.A."/>
            <person name="de Melo F.L."/>
            <person name="Kitajima E.W."/>
            <person name="Ardisson-Araujo D.M.P."/>
        </authorList>
    </citation>
    <scope>NUCLEOTIDE SEQUENCE</scope>
    <source>
        <strain evidence="3">Araguari-MG</strain>
    </source>
</reference>
<keyword evidence="4" id="KW-1185">Reference proteome</keyword>
<dbReference type="GeneID" id="80538215"/>
<dbReference type="InterPro" id="IPR021758">
    <property type="entry name" value="Baculo_LEF5_C"/>
</dbReference>
<dbReference type="InterPro" id="IPR006923">
    <property type="entry name" value="Baculo_LEF5_N"/>
</dbReference>
<evidence type="ECO:0000259" key="2">
    <source>
        <dbReference type="Pfam" id="PF11792"/>
    </source>
</evidence>
<dbReference type="GO" id="GO:0006355">
    <property type="term" value="P:regulation of DNA-templated transcription"/>
    <property type="evidence" value="ECO:0007669"/>
    <property type="project" value="InterPro"/>
</dbReference>
<dbReference type="Pfam" id="PF11792">
    <property type="entry name" value="Baculo_LEF5_C"/>
    <property type="match status" value="1"/>
</dbReference>
<accession>A0AAE6H2X7</accession>
<organism evidence="3 4">
    <name type="scientific">Dione juno nucleopolyhedrovirus</name>
    <dbReference type="NCBI Taxonomy" id="2594175"/>
    <lineage>
        <taxon>Viruses</taxon>
        <taxon>Viruses incertae sedis</taxon>
        <taxon>Naldaviricetes</taxon>
        <taxon>Lefavirales</taxon>
        <taxon>Baculoviridae</taxon>
        <taxon>Alphabaculovirus</taxon>
        <taxon>Alphabaculovirus dijunonis</taxon>
    </lineage>
</organism>
<dbReference type="Proteomes" id="UP000831804">
    <property type="component" value="Segment"/>
</dbReference>
<dbReference type="RefSeq" id="YP_010799815.1">
    <property type="nucleotide sequence ID" value="NC_076692.1"/>
</dbReference>
<evidence type="ECO:0000313" key="3">
    <source>
        <dbReference type="EMBL" id="QDL57034.1"/>
    </source>
</evidence>
<evidence type="ECO:0000259" key="1">
    <source>
        <dbReference type="Pfam" id="PF04838"/>
    </source>
</evidence>